<comment type="caution">
    <text evidence="1">The sequence shown here is derived from an EMBL/GenBank/DDBJ whole genome shotgun (WGS) entry which is preliminary data.</text>
</comment>
<evidence type="ECO:0000313" key="2">
    <source>
        <dbReference type="Proteomes" id="UP001054837"/>
    </source>
</evidence>
<protein>
    <recommendedName>
        <fullName evidence="3">Ribosomal protein S14</fullName>
    </recommendedName>
</protein>
<sequence length="88" mass="10379">MTTIVYLSSPIEAKLRFQSLGAFFLAVMNLPRNTSSIAEEPIRLGLKDNLRSRYFTTHSVGRARLSWRAFEKLRRRSRRLMVSRLWSY</sequence>
<dbReference type="Proteomes" id="UP001054837">
    <property type="component" value="Unassembled WGS sequence"/>
</dbReference>
<proteinExistence type="predicted"/>
<reference evidence="1 2" key="1">
    <citation type="submission" date="2021-06" db="EMBL/GenBank/DDBJ databases">
        <title>Caerostris darwini draft genome.</title>
        <authorList>
            <person name="Kono N."/>
            <person name="Arakawa K."/>
        </authorList>
    </citation>
    <scope>NUCLEOTIDE SEQUENCE [LARGE SCALE GENOMIC DNA]</scope>
</reference>
<accession>A0AAV4QC47</accession>
<dbReference type="AlphaFoldDB" id="A0AAV4QC47"/>
<gene>
    <name evidence="1" type="ORF">CDAR_93311</name>
</gene>
<keyword evidence="2" id="KW-1185">Reference proteome</keyword>
<name>A0AAV4QC47_9ARAC</name>
<dbReference type="EMBL" id="BPLQ01004374">
    <property type="protein sequence ID" value="GIY07628.1"/>
    <property type="molecule type" value="Genomic_DNA"/>
</dbReference>
<organism evidence="1 2">
    <name type="scientific">Caerostris darwini</name>
    <dbReference type="NCBI Taxonomy" id="1538125"/>
    <lineage>
        <taxon>Eukaryota</taxon>
        <taxon>Metazoa</taxon>
        <taxon>Ecdysozoa</taxon>
        <taxon>Arthropoda</taxon>
        <taxon>Chelicerata</taxon>
        <taxon>Arachnida</taxon>
        <taxon>Araneae</taxon>
        <taxon>Araneomorphae</taxon>
        <taxon>Entelegynae</taxon>
        <taxon>Araneoidea</taxon>
        <taxon>Araneidae</taxon>
        <taxon>Caerostris</taxon>
    </lineage>
</organism>
<evidence type="ECO:0000313" key="1">
    <source>
        <dbReference type="EMBL" id="GIY07628.1"/>
    </source>
</evidence>
<evidence type="ECO:0008006" key="3">
    <source>
        <dbReference type="Google" id="ProtNLM"/>
    </source>
</evidence>